<dbReference type="InterPro" id="IPR029057">
    <property type="entry name" value="PRTase-like"/>
</dbReference>
<dbReference type="Proteomes" id="UP001597118">
    <property type="component" value="Unassembled WGS sequence"/>
</dbReference>
<dbReference type="SUPFAM" id="SSF53271">
    <property type="entry name" value="PRTase-like"/>
    <property type="match status" value="1"/>
</dbReference>
<dbReference type="PANTHER" id="PTHR47505:SF1">
    <property type="entry name" value="DNA UTILIZATION PROTEIN YHGH"/>
    <property type="match status" value="1"/>
</dbReference>
<gene>
    <name evidence="3" type="ORF">ACFSAH_03825</name>
</gene>
<dbReference type="PANTHER" id="PTHR47505">
    <property type="entry name" value="DNA UTILIZATION PROTEIN YHGH"/>
    <property type="match status" value="1"/>
</dbReference>
<sequence length="231" mass="26012">MNVLKRYLVDFSSLFFPRLCSSCRTDLTPQEHFLCISCLYNLPVTDFHLHEGNTIEKIFWGRVKVKAASAFLFFRQKGKVQHMMHQLKYHGNAELGVFLGKLYGQSLVSQEAYKNADLLIPVPLHPQKHKKRGYNQSEKIAEGLSSVLNIPVNNTILKRIKQIGSQVGKSRIDRVESLKECFLADCPEGKTDKVILIDDTITTGSTLEACVLALNNIGIENICILSLAYAE</sequence>
<comment type="caution">
    <text evidence="3">The sequence shown here is derived from an EMBL/GenBank/DDBJ whole genome shotgun (WGS) entry which is preliminary data.</text>
</comment>
<name>A0ABW4IAH4_9SPHI</name>
<dbReference type="CDD" id="cd06223">
    <property type="entry name" value="PRTases_typeI"/>
    <property type="match status" value="1"/>
</dbReference>
<reference evidence="4" key="1">
    <citation type="journal article" date="2019" name="Int. J. Syst. Evol. Microbiol.">
        <title>The Global Catalogue of Microorganisms (GCM) 10K type strain sequencing project: providing services to taxonomists for standard genome sequencing and annotation.</title>
        <authorList>
            <consortium name="The Broad Institute Genomics Platform"/>
            <consortium name="The Broad Institute Genome Sequencing Center for Infectious Disease"/>
            <person name="Wu L."/>
            <person name="Ma J."/>
        </authorList>
    </citation>
    <scope>NUCLEOTIDE SEQUENCE [LARGE SCALE GENOMIC DNA]</scope>
    <source>
        <strain evidence="4">CCUG 53762</strain>
    </source>
</reference>
<dbReference type="EMBL" id="JBHUDG010000003">
    <property type="protein sequence ID" value="MFD1628989.1"/>
    <property type="molecule type" value="Genomic_DNA"/>
</dbReference>
<dbReference type="InterPro" id="IPR051910">
    <property type="entry name" value="ComF/GntX_DNA_util-trans"/>
</dbReference>
<dbReference type="RefSeq" id="WP_379661370.1">
    <property type="nucleotide sequence ID" value="NZ_JBHUDG010000003.1"/>
</dbReference>
<dbReference type="InterPro" id="IPR000836">
    <property type="entry name" value="PRTase_dom"/>
</dbReference>
<accession>A0ABW4IAH4</accession>
<comment type="similarity">
    <text evidence="1">Belongs to the ComF/GntX family.</text>
</comment>
<evidence type="ECO:0000313" key="4">
    <source>
        <dbReference type="Proteomes" id="UP001597118"/>
    </source>
</evidence>
<keyword evidence="4" id="KW-1185">Reference proteome</keyword>
<dbReference type="Pfam" id="PF00156">
    <property type="entry name" value="Pribosyltran"/>
    <property type="match status" value="1"/>
</dbReference>
<protein>
    <submittedName>
        <fullName evidence="3">ComF family protein</fullName>
    </submittedName>
</protein>
<evidence type="ECO:0000256" key="1">
    <source>
        <dbReference type="ARBA" id="ARBA00008007"/>
    </source>
</evidence>
<evidence type="ECO:0000259" key="2">
    <source>
        <dbReference type="Pfam" id="PF00156"/>
    </source>
</evidence>
<organism evidence="3 4">
    <name type="scientific">Pseudopedobacter beijingensis</name>
    <dbReference type="NCBI Taxonomy" id="1207056"/>
    <lineage>
        <taxon>Bacteria</taxon>
        <taxon>Pseudomonadati</taxon>
        <taxon>Bacteroidota</taxon>
        <taxon>Sphingobacteriia</taxon>
        <taxon>Sphingobacteriales</taxon>
        <taxon>Sphingobacteriaceae</taxon>
        <taxon>Pseudopedobacter</taxon>
    </lineage>
</organism>
<proteinExistence type="inferred from homology"/>
<dbReference type="Gene3D" id="3.40.50.2020">
    <property type="match status" value="1"/>
</dbReference>
<feature type="domain" description="Phosphoribosyltransferase" evidence="2">
    <location>
        <begin position="140"/>
        <end position="226"/>
    </location>
</feature>
<evidence type="ECO:0000313" key="3">
    <source>
        <dbReference type="EMBL" id="MFD1628989.1"/>
    </source>
</evidence>